<dbReference type="InterPro" id="IPR034164">
    <property type="entry name" value="Pepsin-like_dom"/>
</dbReference>
<dbReference type="InterPro" id="IPR033121">
    <property type="entry name" value="PEPTIDASE_A1"/>
</dbReference>
<dbReference type="InterPro" id="IPR001461">
    <property type="entry name" value="Aspartic_peptidase_A1"/>
</dbReference>
<dbReference type="CDD" id="cd05471">
    <property type="entry name" value="pepsin_like"/>
    <property type="match status" value="1"/>
</dbReference>
<dbReference type="PROSITE" id="PS00141">
    <property type="entry name" value="ASP_PROTEASE"/>
    <property type="match status" value="2"/>
</dbReference>
<comment type="similarity">
    <text evidence="1 4">Belongs to the peptidase A1 family.</text>
</comment>
<keyword evidence="5" id="KW-0732">Signal</keyword>
<dbReference type="STRING" id="745531.A0A0C3S5B6"/>
<feature type="active site" evidence="3">
    <location>
        <position position="279"/>
    </location>
</feature>
<evidence type="ECO:0000313" key="7">
    <source>
        <dbReference type="EMBL" id="KIP05512.1"/>
    </source>
</evidence>
<dbReference type="InterPro" id="IPR001969">
    <property type="entry name" value="Aspartic_peptidase_AS"/>
</dbReference>
<keyword evidence="4" id="KW-0645">Protease</keyword>
<dbReference type="Proteomes" id="UP000053257">
    <property type="component" value="Unassembled WGS sequence"/>
</dbReference>
<evidence type="ECO:0000256" key="4">
    <source>
        <dbReference type="RuleBase" id="RU000454"/>
    </source>
</evidence>
<dbReference type="OrthoDB" id="660550at2759"/>
<proteinExistence type="inferred from homology"/>
<name>A0A0C3S5B6_PHLG1</name>
<dbReference type="InterPro" id="IPR021109">
    <property type="entry name" value="Peptidase_aspartic_dom_sf"/>
</dbReference>
<dbReference type="PANTHER" id="PTHR47966">
    <property type="entry name" value="BETA-SITE APP-CLEAVING ENZYME, ISOFORM A-RELATED"/>
    <property type="match status" value="1"/>
</dbReference>
<dbReference type="PROSITE" id="PS51767">
    <property type="entry name" value="PEPTIDASE_A1"/>
    <property type="match status" value="1"/>
</dbReference>
<dbReference type="AlphaFoldDB" id="A0A0C3S5B6"/>
<organism evidence="7 8">
    <name type="scientific">Phlebiopsis gigantea (strain 11061_1 CR5-6)</name>
    <name type="common">White-rot fungus</name>
    <name type="synonym">Peniophora gigantea</name>
    <dbReference type="NCBI Taxonomy" id="745531"/>
    <lineage>
        <taxon>Eukaryota</taxon>
        <taxon>Fungi</taxon>
        <taxon>Dikarya</taxon>
        <taxon>Basidiomycota</taxon>
        <taxon>Agaricomycotina</taxon>
        <taxon>Agaricomycetes</taxon>
        <taxon>Polyporales</taxon>
        <taxon>Phanerochaetaceae</taxon>
        <taxon>Phlebiopsis</taxon>
    </lineage>
</organism>
<reference evidence="7 8" key="1">
    <citation type="journal article" date="2014" name="PLoS Genet.">
        <title>Analysis of the Phlebiopsis gigantea genome, transcriptome and secretome provides insight into its pioneer colonization strategies of wood.</title>
        <authorList>
            <person name="Hori C."/>
            <person name="Ishida T."/>
            <person name="Igarashi K."/>
            <person name="Samejima M."/>
            <person name="Suzuki H."/>
            <person name="Master E."/>
            <person name="Ferreira P."/>
            <person name="Ruiz-Duenas F.J."/>
            <person name="Held B."/>
            <person name="Canessa P."/>
            <person name="Larrondo L.F."/>
            <person name="Schmoll M."/>
            <person name="Druzhinina I.S."/>
            <person name="Kubicek C.P."/>
            <person name="Gaskell J.A."/>
            <person name="Kersten P."/>
            <person name="St John F."/>
            <person name="Glasner J."/>
            <person name="Sabat G."/>
            <person name="Splinter BonDurant S."/>
            <person name="Syed K."/>
            <person name="Yadav J."/>
            <person name="Mgbeahuruike A.C."/>
            <person name="Kovalchuk A."/>
            <person name="Asiegbu F.O."/>
            <person name="Lackner G."/>
            <person name="Hoffmeister D."/>
            <person name="Rencoret J."/>
            <person name="Gutierrez A."/>
            <person name="Sun H."/>
            <person name="Lindquist E."/>
            <person name="Barry K."/>
            <person name="Riley R."/>
            <person name="Grigoriev I.V."/>
            <person name="Henrissat B."/>
            <person name="Kues U."/>
            <person name="Berka R.M."/>
            <person name="Martinez A.T."/>
            <person name="Covert S.F."/>
            <person name="Blanchette R.A."/>
            <person name="Cullen D."/>
        </authorList>
    </citation>
    <scope>NUCLEOTIDE SEQUENCE [LARGE SCALE GENOMIC DNA]</scope>
    <source>
        <strain evidence="7 8">11061_1 CR5-6</strain>
    </source>
</reference>
<dbReference type="GO" id="GO:0004190">
    <property type="term" value="F:aspartic-type endopeptidase activity"/>
    <property type="evidence" value="ECO:0007669"/>
    <property type="project" value="UniProtKB-KW"/>
</dbReference>
<dbReference type="GO" id="GO:0006508">
    <property type="term" value="P:proteolysis"/>
    <property type="evidence" value="ECO:0007669"/>
    <property type="project" value="UniProtKB-KW"/>
</dbReference>
<dbReference type="EMBL" id="KN840541">
    <property type="protein sequence ID" value="KIP05512.1"/>
    <property type="molecule type" value="Genomic_DNA"/>
</dbReference>
<dbReference type="Pfam" id="PF00026">
    <property type="entry name" value="Asp"/>
    <property type="match status" value="1"/>
</dbReference>
<keyword evidence="2 4" id="KW-0064">Aspartyl protease</keyword>
<accession>A0A0C3S5B6</accession>
<keyword evidence="8" id="KW-1185">Reference proteome</keyword>
<evidence type="ECO:0000256" key="5">
    <source>
        <dbReference type="SAM" id="SignalP"/>
    </source>
</evidence>
<sequence length="407" mass="42280">MFSKLFIPVYLALLIAASPVVVRNSPVNVQLARRFNVTGGKNVLAADQARAKFLKSGAKSARKAASGTSSIPATNGAVTYTAAIEVGSPPTVFNLLVDTGSSNTWVGAGTPFTPTDTSTDTGAEVLVEYGSGLFFGEEFIDQVALSDGLTIPKQSIGVAEFAEGFEGVDGILGIGPTDLTDDTTSAGGIIPTVTDNLFEAGIIGAKQVGISFEPTTSESITNGELTFGGVDTSKFNGTLHTFPITTTSPSNEFVGVDQSITYGSANGTTILAETAGIADTGTTLLLIASDALATYQNITGAVADPDTGLLKLSTAQFANLKSLFFNIGGQSFEFTPNAQIWPRSLNTEIGGDTDSVYLIVSDLGTDSGEGLDFINGFAFLERFYLLFDSGAKQVGFAETQFTFATTN</sequence>
<evidence type="ECO:0000259" key="6">
    <source>
        <dbReference type="PROSITE" id="PS51767"/>
    </source>
</evidence>
<feature type="chain" id="PRO_5002169308" description="Peptidase A1 domain-containing protein" evidence="5">
    <location>
        <begin position="18"/>
        <end position="407"/>
    </location>
</feature>
<dbReference type="Gene3D" id="2.40.70.10">
    <property type="entry name" value="Acid Proteases"/>
    <property type="match status" value="2"/>
</dbReference>
<dbReference type="HOGENOM" id="CLU_038846_0_0_1"/>
<evidence type="ECO:0000256" key="3">
    <source>
        <dbReference type="PIRSR" id="PIRSR601461-1"/>
    </source>
</evidence>
<keyword evidence="4" id="KW-0378">Hydrolase</keyword>
<evidence type="ECO:0000313" key="8">
    <source>
        <dbReference type="Proteomes" id="UP000053257"/>
    </source>
</evidence>
<evidence type="ECO:0000256" key="2">
    <source>
        <dbReference type="ARBA" id="ARBA00022750"/>
    </source>
</evidence>
<feature type="active site" evidence="3">
    <location>
        <position position="98"/>
    </location>
</feature>
<evidence type="ECO:0000256" key="1">
    <source>
        <dbReference type="ARBA" id="ARBA00007447"/>
    </source>
</evidence>
<protein>
    <recommendedName>
        <fullName evidence="6">Peptidase A1 domain-containing protein</fullName>
    </recommendedName>
</protein>
<dbReference type="PRINTS" id="PR00792">
    <property type="entry name" value="PEPSIN"/>
</dbReference>
<feature type="domain" description="Peptidase A1" evidence="6">
    <location>
        <begin position="80"/>
        <end position="397"/>
    </location>
</feature>
<dbReference type="PANTHER" id="PTHR47966:SF51">
    <property type="entry name" value="BETA-SITE APP-CLEAVING ENZYME, ISOFORM A-RELATED"/>
    <property type="match status" value="1"/>
</dbReference>
<dbReference type="SUPFAM" id="SSF50630">
    <property type="entry name" value="Acid proteases"/>
    <property type="match status" value="1"/>
</dbReference>
<gene>
    <name evidence="7" type="ORF">PHLGIDRAFT_74133</name>
</gene>
<feature type="signal peptide" evidence="5">
    <location>
        <begin position="1"/>
        <end position="17"/>
    </location>
</feature>